<gene>
    <name evidence="1" type="ORF">DMA12_08975</name>
</gene>
<dbReference type="Gene3D" id="1.10.1200.10">
    <property type="entry name" value="ACP-like"/>
    <property type="match status" value="1"/>
</dbReference>
<sequence length="370" mass="39849">MVMVPEPLDHRLFDCVQVNLAELADRLHGEGTHLALGRVLRFWPRPGADGIPTVEPLVDSQVAESAGLLGLRVTRRARIASADELEPGPGCYVVADAYHLPWVPYHRKQHLEHSFLVEPAGDGVTVVDGYHNDTQWGAARPGRWTLDHAELAEALPGGALTFAIVAGDRPAGRAPLVELADAHAYVATYADHPDRVRALQGLTLQTWLLTRSRRLHAAAMGLDTEAVHAHLAEWDALAKQVYLASRRVTAGRDEPRSVFGRLADCLAADHTAFEGTAGTTTESTVDTIGVPPEVRESVAAVIRTVLGTGPAEGDHALGDIPGFSSFRMMEIVERIESDLGVEFAAEDLVPEKLTHVDGLCRAVLDAGGTR</sequence>
<name>A0A428WW90_AMYBA</name>
<evidence type="ECO:0000313" key="1">
    <source>
        <dbReference type="EMBL" id="RSM47348.1"/>
    </source>
</evidence>
<reference evidence="1 2" key="1">
    <citation type="submission" date="2018-05" db="EMBL/GenBank/DDBJ databases">
        <title>Evolution of GPA BGCs.</title>
        <authorList>
            <person name="Waglechner N."/>
            <person name="Wright G.D."/>
        </authorList>
    </citation>
    <scope>NUCLEOTIDE SEQUENCE [LARGE SCALE GENOMIC DNA]</scope>
    <source>
        <strain evidence="1 2">DSM 5908</strain>
    </source>
</reference>
<dbReference type="EMBL" id="QHHU01000010">
    <property type="protein sequence ID" value="RSM47348.1"/>
    <property type="molecule type" value="Genomic_DNA"/>
</dbReference>
<comment type="caution">
    <text evidence="1">The sequence shown here is derived from an EMBL/GenBank/DDBJ whole genome shotgun (WGS) entry which is preliminary data.</text>
</comment>
<proteinExistence type="predicted"/>
<dbReference type="AlphaFoldDB" id="A0A428WW90"/>
<dbReference type="SUPFAM" id="SSF47336">
    <property type="entry name" value="ACP-like"/>
    <property type="match status" value="1"/>
</dbReference>
<dbReference type="OrthoDB" id="4128649at2"/>
<dbReference type="InterPro" id="IPR036736">
    <property type="entry name" value="ACP-like_sf"/>
</dbReference>
<accession>A0A428WW90</accession>
<organism evidence="1 2">
    <name type="scientific">Amycolatopsis balhimycina DSM 5908</name>
    <dbReference type="NCBI Taxonomy" id="1081091"/>
    <lineage>
        <taxon>Bacteria</taxon>
        <taxon>Bacillati</taxon>
        <taxon>Actinomycetota</taxon>
        <taxon>Actinomycetes</taxon>
        <taxon>Pseudonocardiales</taxon>
        <taxon>Pseudonocardiaceae</taxon>
        <taxon>Amycolatopsis</taxon>
    </lineage>
</organism>
<evidence type="ECO:0008006" key="3">
    <source>
        <dbReference type="Google" id="ProtNLM"/>
    </source>
</evidence>
<evidence type="ECO:0000313" key="2">
    <source>
        <dbReference type="Proteomes" id="UP000286716"/>
    </source>
</evidence>
<protein>
    <recommendedName>
        <fullName evidence="3">Carrier domain-containing protein</fullName>
    </recommendedName>
</protein>
<keyword evidence="2" id="KW-1185">Reference proteome</keyword>
<dbReference type="Proteomes" id="UP000286716">
    <property type="component" value="Unassembled WGS sequence"/>
</dbReference>